<keyword evidence="1" id="KW-0812">Transmembrane</keyword>
<proteinExistence type="predicted"/>
<name>A0A9N9J7E0_9GLOM</name>
<feature type="transmembrane region" description="Helical" evidence="1">
    <location>
        <begin position="59"/>
        <end position="84"/>
    </location>
</feature>
<keyword evidence="1" id="KW-0472">Membrane</keyword>
<comment type="caution">
    <text evidence="2">The sequence shown here is derived from an EMBL/GenBank/DDBJ whole genome shotgun (WGS) entry which is preliminary data.</text>
</comment>
<dbReference type="OrthoDB" id="10609554at2759"/>
<evidence type="ECO:0000313" key="3">
    <source>
        <dbReference type="Proteomes" id="UP000789759"/>
    </source>
</evidence>
<keyword evidence="3" id="KW-1185">Reference proteome</keyword>
<keyword evidence="1" id="KW-1133">Transmembrane helix</keyword>
<sequence length="152" mass="16722">NTTNNSHTMDNNQSIGLYVVLLTSIAFAIVNLVCTLYVMTRSLKRWLVTKTTLSTAHRVPLYIAISASATINFGGIGNMITYIINEKWRDDYKSKISGTSALFSPKIKFTANNTYQSQITIEEVVIVEVKQNPIPIPPIESVVGVVSVSKGI</sequence>
<evidence type="ECO:0000256" key="1">
    <source>
        <dbReference type="SAM" id="Phobius"/>
    </source>
</evidence>
<gene>
    <name evidence="2" type="ORF">CPELLU_LOCUS15719</name>
</gene>
<dbReference type="AlphaFoldDB" id="A0A9N9J7E0"/>
<feature type="non-terminal residue" evidence="2">
    <location>
        <position position="152"/>
    </location>
</feature>
<dbReference type="EMBL" id="CAJVQA010021361">
    <property type="protein sequence ID" value="CAG8768489.1"/>
    <property type="molecule type" value="Genomic_DNA"/>
</dbReference>
<accession>A0A9N9J7E0</accession>
<dbReference type="Proteomes" id="UP000789759">
    <property type="component" value="Unassembled WGS sequence"/>
</dbReference>
<protein>
    <submittedName>
        <fullName evidence="2">16540_t:CDS:1</fullName>
    </submittedName>
</protein>
<feature type="transmembrane region" description="Helical" evidence="1">
    <location>
        <begin position="15"/>
        <end position="38"/>
    </location>
</feature>
<organism evidence="2 3">
    <name type="scientific">Cetraspora pellucida</name>
    <dbReference type="NCBI Taxonomy" id="1433469"/>
    <lineage>
        <taxon>Eukaryota</taxon>
        <taxon>Fungi</taxon>
        <taxon>Fungi incertae sedis</taxon>
        <taxon>Mucoromycota</taxon>
        <taxon>Glomeromycotina</taxon>
        <taxon>Glomeromycetes</taxon>
        <taxon>Diversisporales</taxon>
        <taxon>Gigasporaceae</taxon>
        <taxon>Cetraspora</taxon>
    </lineage>
</organism>
<evidence type="ECO:0000313" key="2">
    <source>
        <dbReference type="EMBL" id="CAG8768489.1"/>
    </source>
</evidence>
<reference evidence="2" key="1">
    <citation type="submission" date="2021-06" db="EMBL/GenBank/DDBJ databases">
        <authorList>
            <person name="Kallberg Y."/>
            <person name="Tangrot J."/>
            <person name="Rosling A."/>
        </authorList>
    </citation>
    <scope>NUCLEOTIDE SEQUENCE</scope>
    <source>
        <strain evidence="2">FL966</strain>
    </source>
</reference>